<dbReference type="PANTHER" id="PTHR38787">
    <property type="entry name" value="REGULATORY P DOMAIN-CONTAINING PROTEIN"/>
    <property type="match status" value="1"/>
</dbReference>
<sequence length="464" mass="53106">MRQVPVFLVFLLLFSTLVAQQHKNVFLLDNWTTDTLMTHGFDEISFNETWGFVKDGEEYAVIGSTEGTHFFHITEDDKLEPVDFVRGKFSSPQVVHRDFHDYGGYLYAVCDEGSSSLQIIDLQYLPDSVHVAAEDSIQFGRIHNIFIDSSSALLYVCKLTPLISNPTFSFTSMKVFSLADPLNPVEVFGGFEHIGEVHDAYVINDTAYLNCGYDGLHIYDFSHPSTPVLLGSMTIYQDQGYNHSGWLSPDRKYYYFVDETEGKRIKKVNVEDIANPTIVGIFGSNFTQGSIPHNVMATDKLIFVSYYNEGFRVYDTRFKPPKEVAYYDTYPSDEGLAMTGAWGVYSLLPSKRILVSDMKNGLFLFRFEQEVFEVPPSSVPFSVFPNPAASGSEVIFRFYEDNISKIKFYLYNNLGQLIYSESNEFNDYWKIRLDYAAGSYNYIVYYENYLGEETLRQGHLILHD</sequence>
<dbReference type="NCBIfam" id="TIGR04312">
    <property type="entry name" value="choice_anch_B"/>
    <property type="match status" value="1"/>
</dbReference>
<reference evidence="2 3" key="1">
    <citation type="journal article" date="2019" name="Int. J. Syst. Evol. Microbiol.">
        <title>The Global Catalogue of Microorganisms (GCM) 10K type strain sequencing project: providing services to taxonomists for standard genome sequencing and annotation.</title>
        <authorList>
            <consortium name="The Broad Institute Genomics Platform"/>
            <consortium name="The Broad Institute Genome Sequencing Center for Infectious Disease"/>
            <person name="Wu L."/>
            <person name="Ma J."/>
        </authorList>
    </citation>
    <scope>NUCLEOTIDE SEQUENCE [LARGE SCALE GENOMIC DNA]</scope>
    <source>
        <strain evidence="2 3">JCM 16083</strain>
    </source>
</reference>
<protein>
    <recommendedName>
        <fullName evidence="4">Choice-of-anchor B family protein</fullName>
    </recommendedName>
</protein>
<comment type="caution">
    <text evidence="2">The sequence shown here is derived from an EMBL/GenBank/DDBJ whole genome shotgun (WGS) entry which is preliminary data.</text>
</comment>
<accession>A0ABN1MLM6</accession>
<name>A0ABN1MLM6_9FLAO</name>
<dbReference type="SUPFAM" id="SSF51004">
    <property type="entry name" value="C-terminal (heme d1) domain of cytochrome cd1-nitrite reductase"/>
    <property type="match status" value="1"/>
</dbReference>
<dbReference type="RefSeq" id="WP_343784377.1">
    <property type="nucleotide sequence ID" value="NZ_BAAAFH010000003.1"/>
</dbReference>
<gene>
    <name evidence="2" type="ORF">GCM10009118_02960</name>
</gene>
<keyword evidence="3" id="KW-1185">Reference proteome</keyword>
<dbReference type="InterPro" id="IPR011048">
    <property type="entry name" value="Haem_d1_sf"/>
</dbReference>
<feature type="chain" id="PRO_5045122365" description="Choice-of-anchor B family protein" evidence="1">
    <location>
        <begin position="20"/>
        <end position="464"/>
    </location>
</feature>
<dbReference type="InterPro" id="IPR027589">
    <property type="entry name" value="Choice_anch_B"/>
</dbReference>
<proteinExistence type="predicted"/>
<evidence type="ECO:0000313" key="3">
    <source>
        <dbReference type="Proteomes" id="UP001501126"/>
    </source>
</evidence>
<evidence type="ECO:0000256" key="1">
    <source>
        <dbReference type="SAM" id="SignalP"/>
    </source>
</evidence>
<evidence type="ECO:0008006" key="4">
    <source>
        <dbReference type="Google" id="ProtNLM"/>
    </source>
</evidence>
<evidence type="ECO:0000313" key="2">
    <source>
        <dbReference type="EMBL" id="GAA0873888.1"/>
    </source>
</evidence>
<dbReference type="PANTHER" id="PTHR38787:SF3">
    <property type="entry name" value="REGULATORY P DOMAIN-CONTAINING PROTEIN"/>
    <property type="match status" value="1"/>
</dbReference>
<dbReference type="EMBL" id="BAAAFH010000003">
    <property type="protein sequence ID" value="GAA0873888.1"/>
    <property type="molecule type" value="Genomic_DNA"/>
</dbReference>
<keyword evidence="1" id="KW-0732">Signal</keyword>
<dbReference type="Proteomes" id="UP001501126">
    <property type="component" value="Unassembled WGS sequence"/>
</dbReference>
<feature type="signal peptide" evidence="1">
    <location>
        <begin position="1"/>
        <end position="19"/>
    </location>
</feature>
<organism evidence="2 3">
    <name type="scientific">Wandonia haliotis</name>
    <dbReference type="NCBI Taxonomy" id="574963"/>
    <lineage>
        <taxon>Bacteria</taxon>
        <taxon>Pseudomonadati</taxon>
        <taxon>Bacteroidota</taxon>
        <taxon>Flavobacteriia</taxon>
        <taxon>Flavobacteriales</taxon>
        <taxon>Crocinitomicaceae</taxon>
        <taxon>Wandonia</taxon>
    </lineage>
</organism>